<keyword evidence="1" id="KW-0175">Coiled coil</keyword>
<comment type="caution">
    <text evidence="2">The sequence shown here is derived from an EMBL/GenBank/DDBJ whole genome shotgun (WGS) entry which is preliminary data.</text>
</comment>
<evidence type="ECO:0000313" key="2">
    <source>
        <dbReference type="EMBL" id="OAI21535.1"/>
    </source>
</evidence>
<evidence type="ECO:0000256" key="1">
    <source>
        <dbReference type="SAM" id="Coils"/>
    </source>
</evidence>
<dbReference type="AlphaFoldDB" id="A0A177NU79"/>
<keyword evidence="3" id="KW-1185">Reference proteome</keyword>
<reference evidence="3" key="1">
    <citation type="submission" date="2016-03" db="EMBL/GenBank/DDBJ databases">
        <authorList>
            <person name="Heylen K."/>
            <person name="De Vos P."/>
            <person name="Vekeman B."/>
        </authorList>
    </citation>
    <scope>NUCLEOTIDE SEQUENCE [LARGE SCALE GENOMIC DNA]</scope>
    <source>
        <strain evidence="3">R-45383</strain>
    </source>
</reference>
<gene>
    <name evidence="2" type="ORF">A1355_23290</name>
</gene>
<dbReference type="Proteomes" id="UP000077628">
    <property type="component" value="Unassembled WGS sequence"/>
</dbReference>
<protein>
    <submittedName>
        <fullName evidence="2">Uncharacterized protein</fullName>
    </submittedName>
</protein>
<name>A0A177NU79_9GAMM</name>
<proteinExistence type="predicted"/>
<dbReference type="EMBL" id="LUUK01000097">
    <property type="protein sequence ID" value="OAI21535.1"/>
    <property type="molecule type" value="Genomic_DNA"/>
</dbReference>
<feature type="coiled-coil region" evidence="1">
    <location>
        <begin position="31"/>
        <end position="65"/>
    </location>
</feature>
<sequence>MLSPAANATQKDWRARLRAINAKQKDLGARLRAINATQKDLRARLRAINERQKALRVKLGALNEKQKDLRRFPKLQFGNRALKTPALIDLTGKREFPRSGNQAGAWLPVEPSGARLGMGNSPDVQALAVMCIMLRIH</sequence>
<evidence type="ECO:0000313" key="3">
    <source>
        <dbReference type="Proteomes" id="UP000077628"/>
    </source>
</evidence>
<accession>A0A177NU79</accession>
<organism evidence="2 3">
    <name type="scientific">Methylomonas koyamae</name>
    <dbReference type="NCBI Taxonomy" id="702114"/>
    <lineage>
        <taxon>Bacteria</taxon>
        <taxon>Pseudomonadati</taxon>
        <taxon>Pseudomonadota</taxon>
        <taxon>Gammaproteobacteria</taxon>
        <taxon>Methylococcales</taxon>
        <taxon>Methylococcaceae</taxon>
        <taxon>Methylomonas</taxon>
    </lineage>
</organism>
<dbReference type="STRING" id="702114.A1355_23290"/>